<keyword evidence="1" id="KW-1133">Transmembrane helix</keyword>
<evidence type="ECO:0000313" key="3">
    <source>
        <dbReference type="Proteomes" id="UP000198409"/>
    </source>
</evidence>
<accession>A0A238XAP0</accession>
<gene>
    <name evidence="2" type="ORF">SAMN06265378_10922</name>
</gene>
<proteinExistence type="predicted"/>
<evidence type="ECO:0000256" key="1">
    <source>
        <dbReference type="SAM" id="Phobius"/>
    </source>
</evidence>
<keyword evidence="1" id="KW-0472">Membrane</keyword>
<feature type="transmembrane region" description="Helical" evidence="1">
    <location>
        <begin position="77"/>
        <end position="98"/>
    </location>
</feature>
<name>A0A238XAP0_9RHOB</name>
<dbReference type="AlphaFoldDB" id="A0A238XAP0"/>
<dbReference type="EMBL" id="FZNM01000009">
    <property type="protein sequence ID" value="SNR56007.1"/>
    <property type="molecule type" value="Genomic_DNA"/>
</dbReference>
<protein>
    <recommendedName>
        <fullName evidence="4">MotA/TolQ/ExbB proton channel family protein</fullName>
    </recommendedName>
</protein>
<sequence>MSEPTSQQPDPSALPRRPGMANRRITATRAAGPGPSSPRFSQPIRQIVMMVAVLALVMAGGWIAYGRILPIFRANMWLNGLILGVFALGVLACFWQVAQLIRSVSWIERFAKRRSNAVEKGIAAEGRDTGDHPPRLLAPLAALLGTRGPVGGVISTGAAASILDSVATRIDELRDITRYISNLLIFLGLLGTFYGLATTIPAVVQTIQNLAPQQGETGIQVFDKLMSGLEAQLGGMATAFSSSLLGLAGSLVVGLLELFATHGQNRFYRELEEWMSGFTRVSLAGSEGDGVDQAALAGFLEHMAGQMDRLQRIHAERDMQRDEAAAMADERVVVMAQAVEALVQRGDAERDASLERVQTLTQALSRLAEGQDRLIDLTRVQAERPAPPVPDLGGIEAALIRLSGDLTEGRDEMVAELRSDILVLTRAVRAARFNDPFRDDLLRDPLVSRDRG</sequence>
<feature type="transmembrane region" description="Helical" evidence="1">
    <location>
        <begin position="233"/>
        <end position="259"/>
    </location>
</feature>
<reference evidence="3" key="1">
    <citation type="submission" date="2017-06" db="EMBL/GenBank/DDBJ databases">
        <authorList>
            <person name="Varghese N."/>
            <person name="Submissions S."/>
        </authorList>
    </citation>
    <scope>NUCLEOTIDE SEQUENCE [LARGE SCALE GENOMIC DNA]</scope>
    <source>
        <strain evidence="3">DSM 26170</strain>
    </source>
</reference>
<evidence type="ECO:0000313" key="2">
    <source>
        <dbReference type="EMBL" id="SNR56007.1"/>
    </source>
</evidence>
<organism evidence="2 3">
    <name type="scientific">Paracoccus sediminis</name>
    <dbReference type="NCBI Taxonomy" id="1214787"/>
    <lineage>
        <taxon>Bacteria</taxon>
        <taxon>Pseudomonadati</taxon>
        <taxon>Pseudomonadota</taxon>
        <taxon>Alphaproteobacteria</taxon>
        <taxon>Rhodobacterales</taxon>
        <taxon>Paracoccaceae</taxon>
        <taxon>Paracoccus</taxon>
    </lineage>
</organism>
<evidence type="ECO:0008006" key="4">
    <source>
        <dbReference type="Google" id="ProtNLM"/>
    </source>
</evidence>
<feature type="transmembrane region" description="Helical" evidence="1">
    <location>
        <begin position="47"/>
        <end position="65"/>
    </location>
</feature>
<keyword evidence="1" id="KW-0812">Transmembrane</keyword>
<feature type="transmembrane region" description="Helical" evidence="1">
    <location>
        <begin position="183"/>
        <end position="204"/>
    </location>
</feature>
<dbReference type="Proteomes" id="UP000198409">
    <property type="component" value="Unassembled WGS sequence"/>
</dbReference>